<comment type="subcellular location">
    <subcellularLocation>
        <location evidence="1">Nucleus</location>
    </subcellularLocation>
</comment>
<proteinExistence type="inferred from homology"/>
<dbReference type="GO" id="GO:0003688">
    <property type="term" value="F:DNA replication origin binding"/>
    <property type="evidence" value="ECO:0007669"/>
    <property type="project" value="TreeGrafter"/>
</dbReference>
<keyword evidence="3" id="KW-0235">DNA replication</keyword>
<dbReference type="PANTHER" id="PTHR10507:SF0">
    <property type="entry name" value="CELL DIVISION CONTROL PROTEIN 45 HOMOLOG"/>
    <property type="match status" value="1"/>
</dbReference>
<dbReference type="GO" id="GO:0000727">
    <property type="term" value="P:double-strand break repair via break-induced replication"/>
    <property type="evidence" value="ECO:0007669"/>
    <property type="project" value="TreeGrafter"/>
</dbReference>
<dbReference type="InterPro" id="IPR003874">
    <property type="entry name" value="CDC45"/>
</dbReference>
<dbReference type="GO" id="GO:0003682">
    <property type="term" value="F:chromatin binding"/>
    <property type="evidence" value="ECO:0007669"/>
    <property type="project" value="TreeGrafter"/>
</dbReference>
<comment type="similarity">
    <text evidence="2">Belongs to the CDC45 family.</text>
</comment>
<organism evidence="6 7">
    <name type="scientific">Escallonia herrerae</name>
    <dbReference type="NCBI Taxonomy" id="1293975"/>
    <lineage>
        <taxon>Eukaryota</taxon>
        <taxon>Viridiplantae</taxon>
        <taxon>Streptophyta</taxon>
        <taxon>Embryophyta</taxon>
        <taxon>Tracheophyta</taxon>
        <taxon>Spermatophyta</taxon>
        <taxon>Magnoliopsida</taxon>
        <taxon>eudicotyledons</taxon>
        <taxon>Gunneridae</taxon>
        <taxon>Pentapetalae</taxon>
        <taxon>asterids</taxon>
        <taxon>campanulids</taxon>
        <taxon>Escalloniales</taxon>
        <taxon>Escalloniaceae</taxon>
        <taxon>Escallonia</taxon>
    </lineage>
</organism>
<dbReference type="GO" id="GO:0006270">
    <property type="term" value="P:DNA replication initiation"/>
    <property type="evidence" value="ECO:0007669"/>
    <property type="project" value="InterPro"/>
</dbReference>
<accession>A0AA88VEV2</accession>
<protein>
    <submittedName>
        <fullName evidence="6">Uncharacterized protein</fullName>
    </submittedName>
</protein>
<evidence type="ECO:0000313" key="7">
    <source>
        <dbReference type="Proteomes" id="UP001188597"/>
    </source>
</evidence>
<keyword evidence="4" id="KW-0539">Nucleus</keyword>
<keyword evidence="5" id="KW-0131">Cell cycle</keyword>
<dbReference type="GO" id="GO:0031261">
    <property type="term" value="C:DNA replication preinitiation complex"/>
    <property type="evidence" value="ECO:0007669"/>
    <property type="project" value="TreeGrafter"/>
</dbReference>
<name>A0AA88VEV2_9ASTE</name>
<evidence type="ECO:0000313" key="6">
    <source>
        <dbReference type="EMBL" id="KAK3007556.1"/>
    </source>
</evidence>
<dbReference type="Pfam" id="PF02724">
    <property type="entry name" value="CDC45"/>
    <property type="match status" value="1"/>
</dbReference>
<evidence type="ECO:0000256" key="5">
    <source>
        <dbReference type="ARBA" id="ARBA00023306"/>
    </source>
</evidence>
<keyword evidence="7" id="KW-1185">Reference proteome</keyword>
<dbReference type="Proteomes" id="UP001188597">
    <property type="component" value="Unassembled WGS sequence"/>
</dbReference>
<gene>
    <name evidence="6" type="ORF">RJ639_014561</name>
</gene>
<evidence type="ECO:0000256" key="2">
    <source>
        <dbReference type="ARBA" id="ARBA00010727"/>
    </source>
</evidence>
<dbReference type="EMBL" id="JAVXUP010001849">
    <property type="protein sequence ID" value="KAK3007556.1"/>
    <property type="molecule type" value="Genomic_DNA"/>
</dbReference>
<evidence type="ECO:0000256" key="1">
    <source>
        <dbReference type="ARBA" id="ARBA00004123"/>
    </source>
</evidence>
<reference evidence="6" key="1">
    <citation type="submission" date="2022-12" db="EMBL/GenBank/DDBJ databases">
        <title>Draft genome assemblies for two species of Escallonia (Escalloniales).</title>
        <authorList>
            <person name="Chanderbali A."/>
            <person name="Dervinis C."/>
            <person name="Anghel I."/>
            <person name="Soltis D."/>
            <person name="Soltis P."/>
            <person name="Zapata F."/>
        </authorList>
    </citation>
    <scope>NUCLEOTIDE SEQUENCE</scope>
    <source>
        <strain evidence="6">UCBG64.0493</strain>
        <tissue evidence="6">Leaf</tissue>
    </source>
</reference>
<dbReference type="GO" id="GO:1902977">
    <property type="term" value="P:mitotic DNA replication preinitiation complex assembly"/>
    <property type="evidence" value="ECO:0007669"/>
    <property type="project" value="TreeGrafter"/>
</dbReference>
<dbReference type="GO" id="GO:0003697">
    <property type="term" value="F:single-stranded DNA binding"/>
    <property type="evidence" value="ECO:0007669"/>
    <property type="project" value="TreeGrafter"/>
</dbReference>
<evidence type="ECO:0000256" key="4">
    <source>
        <dbReference type="ARBA" id="ARBA00023242"/>
    </source>
</evidence>
<dbReference type="PANTHER" id="PTHR10507">
    <property type="entry name" value="CDC45-RELATED PROTEIN"/>
    <property type="match status" value="1"/>
</dbReference>
<comment type="caution">
    <text evidence="6">The sequence shown here is derived from an EMBL/GenBank/DDBJ whole genome shotgun (WGS) entry which is preliminary data.</text>
</comment>
<dbReference type="AlphaFoldDB" id="A0AA88VEV2"/>
<evidence type="ECO:0000256" key="3">
    <source>
        <dbReference type="ARBA" id="ARBA00022705"/>
    </source>
</evidence>
<sequence length="109" mass="12222">MVYPTLLEWCVVSDGSCSSKQFGVAYDALSFSNLEKLESGMGHACYQCTTKKSTSITKGLIRSISRFWWVKLEDSTDVKLFSCPQASTKFAYFLIDALQEKGENMKPLV</sequence>